<dbReference type="STRING" id="37992.A0A4Z0Z7H5"/>
<evidence type="ECO:0000313" key="5">
    <source>
        <dbReference type="EMBL" id="TGJ88198.1"/>
    </source>
</evidence>
<gene>
    <name evidence="5" type="ORF">E0Z10_g606</name>
</gene>
<feature type="zinc finger region" description="C3H1-type" evidence="1">
    <location>
        <begin position="475"/>
        <end position="503"/>
    </location>
</feature>
<name>A0A4Z0Z7H5_9PEZI</name>
<evidence type="ECO:0000256" key="3">
    <source>
        <dbReference type="SAM" id="Phobius"/>
    </source>
</evidence>
<dbReference type="PANTHER" id="PTHR37543:SF1">
    <property type="entry name" value="CCCH ZINC FINGER DNA BINDING PROTEIN (AFU_ORTHOLOGUE AFUA_5G12760)"/>
    <property type="match status" value="1"/>
</dbReference>
<protein>
    <recommendedName>
        <fullName evidence="4">C3H1-type domain-containing protein</fullName>
    </recommendedName>
</protein>
<feature type="zinc finger region" description="C3H1-type" evidence="1">
    <location>
        <begin position="522"/>
        <end position="556"/>
    </location>
</feature>
<dbReference type="OrthoDB" id="2270193at2759"/>
<keyword evidence="3" id="KW-0472">Membrane</keyword>
<dbReference type="PROSITE" id="PS50103">
    <property type="entry name" value="ZF_C3H1"/>
    <property type="match status" value="2"/>
</dbReference>
<keyword evidence="6" id="KW-1185">Reference proteome</keyword>
<dbReference type="Proteomes" id="UP000297716">
    <property type="component" value="Unassembled WGS sequence"/>
</dbReference>
<keyword evidence="1" id="KW-0479">Metal-binding</keyword>
<proteinExistence type="predicted"/>
<evidence type="ECO:0000259" key="4">
    <source>
        <dbReference type="PROSITE" id="PS50103"/>
    </source>
</evidence>
<sequence>MSAQSSMVNGRDPSGIAGQALAQLGIYQQLDNERDSLIQVSILDIITTTTTIIIIIVVVVITSFSRLSDTCDGVSTMIQKINGDAKRLLDLQLDLDDQKASRMLYQTRTRDLENEIQRLSSRLNSGSYVVVLIDGDGAKFRDEFLRDPEQGAVKAAWKLKEAVKGASFGLDIPILVRVYANVNDLAKSLRLSGVIDYDESLRTFAEQFTNTHADCDFINVGKGKENADSKIRRLLDHYYKNTQCQKIFIACCHDNGYLHDLRQYAGDANDKICLIETTPAEPNFRSLQFPILRFDHVFRSEPLNNETKRGAQVFPFRSRSPTQLIPGPIARAIQASYFPSESISPEPQEQRGSTPLTSSIPVSPVQMVQTTNNLNTIASDRYQSASSPPDKSPAQSQVFARSSNVISSGNGGTSISYATAGGTTDHQNVTVKLAKPKKQIKYAYYNEDKYRLDSPTQHPPRTPAQATYQNKFQAIKPMVFCNDHYLKGRCKRGVNCDKEHEVELTIPELAIHRYKARTSLCPQGPLCTDYDCYLSHHCPRPACARNDMCPFYHTANWGDLHYTKEQLQPKTKWAEGDDFPEYL</sequence>
<feature type="region of interest" description="Disordered" evidence="2">
    <location>
        <begin position="381"/>
        <end position="405"/>
    </location>
</feature>
<evidence type="ECO:0000256" key="2">
    <source>
        <dbReference type="SAM" id="MobiDB-lite"/>
    </source>
</evidence>
<dbReference type="Pfam" id="PF25543">
    <property type="entry name" value="zf-CCCH_tandem"/>
    <property type="match status" value="1"/>
</dbReference>
<feature type="region of interest" description="Disordered" evidence="2">
    <location>
        <begin position="341"/>
        <end position="363"/>
    </location>
</feature>
<reference evidence="5 6" key="1">
    <citation type="submission" date="2019-03" db="EMBL/GenBank/DDBJ databases">
        <title>Draft genome sequence of Xylaria hypoxylon DSM 108379, a ubiquitous saprotrophic-parasitic fungi on hardwood.</title>
        <authorList>
            <person name="Buettner E."/>
            <person name="Leonhardt S."/>
            <person name="Gebauer A.M."/>
            <person name="Liers C."/>
            <person name="Hofrichter M."/>
            <person name="Kellner H."/>
        </authorList>
    </citation>
    <scope>NUCLEOTIDE SEQUENCE [LARGE SCALE GENOMIC DNA]</scope>
    <source>
        <strain evidence="5 6">DSM 108379</strain>
    </source>
</reference>
<dbReference type="InterPro" id="IPR057683">
    <property type="entry name" value="DUF7923"/>
</dbReference>
<dbReference type="AlphaFoldDB" id="A0A4Z0Z7H5"/>
<evidence type="ECO:0000313" key="6">
    <source>
        <dbReference type="Proteomes" id="UP000297716"/>
    </source>
</evidence>
<dbReference type="GO" id="GO:0008270">
    <property type="term" value="F:zinc ion binding"/>
    <property type="evidence" value="ECO:0007669"/>
    <property type="project" value="UniProtKB-KW"/>
</dbReference>
<comment type="caution">
    <text evidence="5">The sequence shown here is derived from an EMBL/GenBank/DDBJ whole genome shotgun (WGS) entry which is preliminary data.</text>
</comment>
<organism evidence="5 6">
    <name type="scientific">Xylaria hypoxylon</name>
    <dbReference type="NCBI Taxonomy" id="37992"/>
    <lineage>
        <taxon>Eukaryota</taxon>
        <taxon>Fungi</taxon>
        <taxon>Dikarya</taxon>
        <taxon>Ascomycota</taxon>
        <taxon>Pezizomycotina</taxon>
        <taxon>Sordariomycetes</taxon>
        <taxon>Xylariomycetidae</taxon>
        <taxon>Xylariales</taxon>
        <taxon>Xylariaceae</taxon>
        <taxon>Xylaria</taxon>
    </lineage>
</organism>
<keyword evidence="1" id="KW-0863">Zinc-finger</keyword>
<feature type="domain" description="C3H1-type" evidence="4">
    <location>
        <begin position="522"/>
        <end position="556"/>
    </location>
</feature>
<keyword evidence="3" id="KW-0812">Transmembrane</keyword>
<accession>A0A4Z0Z7H5</accession>
<dbReference type="InterPro" id="IPR057654">
    <property type="entry name" value="Znf-CCCH_tandem"/>
</dbReference>
<dbReference type="EMBL" id="SKBN01000005">
    <property type="protein sequence ID" value="TGJ88198.1"/>
    <property type="molecule type" value="Genomic_DNA"/>
</dbReference>
<feature type="transmembrane region" description="Helical" evidence="3">
    <location>
        <begin position="42"/>
        <end position="64"/>
    </location>
</feature>
<feature type="domain" description="C3H1-type" evidence="4">
    <location>
        <begin position="475"/>
        <end position="503"/>
    </location>
</feature>
<dbReference type="PANTHER" id="PTHR37543">
    <property type="entry name" value="CCCH ZINC FINGER DNA BINDING PROTEIN (AFU_ORTHOLOGUE AFUA_5G12760)"/>
    <property type="match status" value="1"/>
</dbReference>
<evidence type="ECO:0000256" key="1">
    <source>
        <dbReference type="PROSITE-ProRule" id="PRU00723"/>
    </source>
</evidence>
<keyword evidence="3" id="KW-1133">Transmembrane helix</keyword>
<keyword evidence="1" id="KW-0862">Zinc</keyword>
<dbReference type="Pfam" id="PF25540">
    <property type="entry name" value="DUF7923"/>
    <property type="match status" value="1"/>
</dbReference>
<dbReference type="InterPro" id="IPR000571">
    <property type="entry name" value="Znf_CCCH"/>
</dbReference>